<protein>
    <submittedName>
        <fullName evidence="7">Peptide-binding protein</fullName>
    </submittedName>
</protein>
<dbReference type="GO" id="GO:0015833">
    <property type="term" value="P:peptide transport"/>
    <property type="evidence" value="ECO:0007669"/>
    <property type="project" value="TreeGrafter"/>
</dbReference>
<comment type="subcellular location">
    <subcellularLocation>
        <location evidence="1">Cell envelope</location>
    </subcellularLocation>
</comment>
<feature type="domain" description="Solute-binding protein family 5" evidence="6">
    <location>
        <begin position="85"/>
        <end position="447"/>
    </location>
</feature>
<dbReference type="GO" id="GO:0043190">
    <property type="term" value="C:ATP-binding cassette (ABC) transporter complex"/>
    <property type="evidence" value="ECO:0007669"/>
    <property type="project" value="InterPro"/>
</dbReference>
<proteinExistence type="inferred from homology"/>
<keyword evidence="3" id="KW-0813">Transport</keyword>
<dbReference type="PIRSF" id="PIRSF002741">
    <property type="entry name" value="MppA"/>
    <property type="match status" value="1"/>
</dbReference>
<dbReference type="Gene3D" id="3.40.190.10">
    <property type="entry name" value="Periplasmic binding protein-like II"/>
    <property type="match status" value="1"/>
</dbReference>
<dbReference type="SUPFAM" id="SSF53850">
    <property type="entry name" value="Periplasmic binding protein-like II"/>
    <property type="match status" value="1"/>
</dbReference>
<evidence type="ECO:0000259" key="6">
    <source>
        <dbReference type="Pfam" id="PF00496"/>
    </source>
</evidence>
<gene>
    <name evidence="7" type="ORF">AN216_11975</name>
</gene>
<dbReference type="Proteomes" id="UP000176101">
    <property type="component" value="Unassembled WGS sequence"/>
</dbReference>
<dbReference type="OrthoDB" id="9801912at2"/>
<evidence type="ECO:0000256" key="2">
    <source>
        <dbReference type="ARBA" id="ARBA00005695"/>
    </source>
</evidence>
<dbReference type="RefSeq" id="WP_070196633.1">
    <property type="nucleotide sequence ID" value="NZ_LJGU01000121.1"/>
</dbReference>
<evidence type="ECO:0000256" key="4">
    <source>
        <dbReference type="ARBA" id="ARBA00022729"/>
    </source>
</evidence>
<dbReference type="PROSITE" id="PS51257">
    <property type="entry name" value="PROKAR_LIPOPROTEIN"/>
    <property type="match status" value="1"/>
</dbReference>
<dbReference type="InterPro" id="IPR039424">
    <property type="entry name" value="SBP_5"/>
</dbReference>
<comment type="similarity">
    <text evidence="2">Belongs to the bacterial solute-binding protein 5 family.</text>
</comment>
<evidence type="ECO:0000256" key="5">
    <source>
        <dbReference type="SAM" id="SignalP"/>
    </source>
</evidence>
<dbReference type="Gene3D" id="3.90.76.10">
    <property type="entry name" value="Dipeptide-binding Protein, Domain 1"/>
    <property type="match status" value="1"/>
</dbReference>
<dbReference type="GO" id="GO:1904680">
    <property type="term" value="F:peptide transmembrane transporter activity"/>
    <property type="evidence" value="ECO:0007669"/>
    <property type="project" value="TreeGrafter"/>
</dbReference>
<organism evidence="7 8">
    <name type="scientific">Streptomyces oceani</name>
    <dbReference type="NCBI Taxonomy" id="1075402"/>
    <lineage>
        <taxon>Bacteria</taxon>
        <taxon>Bacillati</taxon>
        <taxon>Actinomycetota</taxon>
        <taxon>Actinomycetes</taxon>
        <taxon>Kitasatosporales</taxon>
        <taxon>Streptomycetaceae</taxon>
        <taxon>Streptomyces</taxon>
    </lineage>
</organism>
<comment type="caution">
    <text evidence="7">The sequence shown here is derived from an EMBL/GenBank/DDBJ whole genome shotgun (WGS) entry which is preliminary data.</text>
</comment>
<dbReference type="Pfam" id="PF00496">
    <property type="entry name" value="SBP_bac_5"/>
    <property type="match status" value="1"/>
</dbReference>
<dbReference type="PANTHER" id="PTHR30290">
    <property type="entry name" value="PERIPLASMIC BINDING COMPONENT OF ABC TRANSPORTER"/>
    <property type="match status" value="1"/>
</dbReference>
<keyword evidence="8" id="KW-1185">Reference proteome</keyword>
<dbReference type="PANTHER" id="PTHR30290:SF10">
    <property type="entry name" value="PERIPLASMIC OLIGOPEPTIDE-BINDING PROTEIN-RELATED"/>
    <property type="match status" value="1"/>
</dbReference>
<keyword evidence="4 5" id="KW-0732">Signal</keyword>
<dbReference type="AlphaFoldDB" id="A0A1E7KH46"/>
<dbReference type="GO" id="GO:0042597">
    <property type="term" value="C:periplasmic space"/>
    <property type="evidence" value="ECO:0007669"/>
    <property type="project" value="UniProtKB-ARBA"/>
</dbReference>
<dbReference type="GO" id="GO:0030313">
    <property type="term" value="C:cell envelope"/>
    <property type="evidence" value="ECO:0007669"/>
    <property type="project" value="UniProtKB-SubCell"/>
</dbReference>
<evidence type="ECO:0000313" key="7">
    <source>
        <dbReference type="EMBL" id="OEV03267.1"/>
    </source>
</evidence>
<dbReference type="Gene3D" id="3.10.105.10">
    <property type="entry name" value="Dipeptide-binding Protein, Domain 3"/>
    <property type="match status" value="1"/>
</dbReference>
<reference evidence="7 8" key="1">
    <citation type="journal article" date="2016" name="Front. Microbiol.">
        <title>Comparative Genomics Analysis of Streptomyces Species Reveals Their Adaptation to the Marine Environment and Their Diversity at the Genomic Level.</title>
        <authorList>
            <person name="Tian X."/>
            <person name="Zhang Z."/>
            <person name="Yang T."/>
            <person name="Chen M."/>
            <person name="Li J."/>
            <person name="Chen F."/>
            <person name="Yang J."/>
            <person name="Li W."/>
            <person name="Zhang B."/>
            <person name="Zhang Z."/>
            <person name="Wu J."/>
            <person name="Zhang C."/>
            <person name="Long L."/>
            <person name="Xiao J."/>
        </authorList>
    </citation>
    <scope>NUCLEOTIDE SEQUENCE [LARGE SCALE GENOMIC DNA]</scope>
    <source>
        <strain evidence="7 8">SCSIO 02100</strain>
    </source>
</reference>
<dbReference type="FunFam" id="3.10.105.10:FF:000012">
    <property type="entry name" value="Peptide/nickel transport system substrate-binding protein"/>
    <property type="match status" value="1"/>
</dbReference>
<feature type="chain" id="PRO_5038792034" evidence="5">
    <location>
        <begin position="22"/>
        <end position="532"/>
    </location>
</feature>
<feature type="signal peptide" evidence="5">
    <location>
        <begin position="1"/>
        <end position="21"/>
    </location>
</feature>
<dbReference type="InterPro" id="IPR030678">
    <property type="entry name" value="Peptide/Ni-bd"/>
</dbReference>
<evidence type="ECO:0000256" key="3">
    <source>
        <dbReference type="ARBA" id="ARBA00022448"/>
    </source>
</evidence>
<name>A0A1E7KH46_9ACTN</name>
<evidence type="ECO:0000256" key="1">
    <source>
        <dbReference type="ARBA" id="ARBA00004196"/>
    </source>
</evidence>
<evidence type="ECO:0000313" key="8">
    <source>
        <dbReference type="Proteomes" id="UP000176101"/>
    </source>
</evidence>
<dbReference type="InterPro" id="IPR000914">
    <property type="entry name" value="SBP_5_dom"/>
</dbReference>
<dbReference type="EMBL" id="LJGU01000121">
    <property type="protein sequence ID" value="OEV03267.1"/>
    <property type="molecule type" value="Genomic_DNA"/>
</dbReference>
<sequence>MKRKTLALPALAGVLALLVTACGDSDGGDSQEATIAVGTTDQFELSKETPAPFDPAAGYDVSAWNVMRSTFQTLLRPPRSGTEPEMEAAKKCAFTDERGEQYRCTLRDGLAFSNGHELTAKDVKFSVERMLDIGFDSGPAGLLRNVDQVEAPSATEVVFHLKKPDATFPYKLATPAGAIVDSETYPRKSFKKGHEVVGSGPYVMESFEPGANKAVLKRNPDYEGTLEVRNAKVEFRFFDDSAKMEKALKNGAIDVMNRTISPEQVERLENGTNDEIDIVESSGQEIRYLVFDTEGPTTGKKAVRRAMAQVIDRKALVRDVYRRTAEPLYSLVPAGLTGHRNSFFNKYGEPDTDAARSTLEEAGITSPVELTLHYTTDHYGVTTEEEFKALKKQLNATGLFDVDIKGTPWKKFRPAAAEGEYDVYGFGWFPDFVDPDNFIGPFFEENGFLKTPYVSKEIRETIIPETRSETNRAATAESFGRAQDIVAEDIPVLPLWQGKQYIAARDDITGVEWALNDASVLQLWELSRGMAD</sequence>
<accession>A0A1E7KH46</accession>
<dbReference type="STRING" id="1075402.AN216_11975"/>
<dbReference type="PATRIC" id="fig|1075402.3.peg.2596"/>